<dbReference type="Proteomes" id="UP001299608">
    <property type="component" value="Unassembled WGS sequence"/>
</dbReference>
<reference evidence="4 5" key="1">
    <citation type="journal article" date="2020" name="Cell Host Microbe">
        <title>Functional and Genomic Variation between Human-Derived Isolates of Lachnospiraceae Reveals Inter- and Intra-Species Diversity.</title>
        <authorList>
            <person name="Sorbara M.T."/>
            <person name="Littmann E.R."/>
            <person name="Fontana E."/>
            <person name="Moody T.U."/>
            <person name="Kohout C.E."/>
            <person name="Gjonbalaj M."/>
            <person name="Eaton V."/>
            <person name="Seok R."/>
            <person name="Leiner I.M."/>
            <person name="Pamer E.G."/>
        </authorList>
    </citation>
    <scope>NUCLEOTIDE SEQUENCE [LARGE SCALE GENOMIC DNA]</scope>
    <source>
        <strain evidence="4 5">MSK.1.17</strain>
    </source>
</reference>
<dbReference type="AlphaFoldDB" id="A0AAW5BSB7"/>
<protein>
    <recommendedName>
        <fullName evidence="7">DUF4352 domain-containing protein</fullName>
    </recommendedName>
</protein>
<feature type="compositionally biased region" description="Low complexity" evidence="1">
    <location>
        <begin position="46"/>
        <end position="56"/>
    </location>
</feature>
<dbReference type="RefSeq" id="WP_117561343.1">
    <property type="nucleotide sequence ID" value="NZ_BAABZL010000001.1"/>
</dbReference>
<evidence type="ECO:0000256" key="2">
    <source>
        <dbReference type="SAM" id="SignalP"/>
    </source>
</evidence>
<evidence type="ECO:0000313" key="5">
    <source>
        <dbReference type="Proteomes" id="UP000669239"/>
    </source>
</evidence>
<dbReference type="PROSITE" id="PS51257">
    <property type="entry name" value="PROKAR_LIPOPROTEIN"/>
    <property type="match status" value="1"/>
</dbReference>
<feature type="signal peptide" evidence="2">
    <location>
        <begin position="1"/>
        <end position="22"/>
    </location>
</feature>
<accession>A0AAW5BSB7</accession>
<feature type="region of interest" description="Disordered" evidence="1">
    <location>
        <begin position="32"/>
        <end position="61"/>
    </location>
</feature>
<gene>
    <name evidence="4" type="ORF">G5B36_04355</name>
    <name evidence="3" type="ORF">L0N08_14965</name>
</gene>
<keyword evidence="2" id="KW-0732">Signal</keyword>
<reference evidence="3" key="3">
    <citation type="submission" date="2022-01" db="EMBL/GenBank/DDBJ databases">
        <title>Collection of gut derived symbiotic bacterial strains cultured from healthy donors.</title>
        <authorList>
            <person name="Lin H."/>
            <person name="Kohout C."/>
            <person name="Waligurski E."/>
            <person name="Pamer E.G."/>
        </authorList>
    </citation>
    <scope>NUCLEOTIDE SEQUENCE</scope>
    <source>
        <strain evidence="3">DFI.6.55</strain>
    </source>
</reference>
<sequence length="211" mass="22682">MKKHSFIIAAAAMAAAVVLGTACTRKPAVETMETVTTEAPTEETTKPQPTATQPEETSAEAPQYKEMYHMLQGTVTKVTGDGEVFTLRADDGRDYDIRPADIRDVEVEIAEDVQVAIAYIGAPLGDLKDVTLVVALPEQEEWSILTEKGTTTANAMSSFTMETDDGQELSFLKDNCPIEDGALAGDSGDKLSVTYVNSQGVNYPVEIKSAK</sequence>
<dbReference type="GeneID" id="97208949"/>
<comment type="caution">
    <text evidence="3">The sequence shown here is derived from an EMBL/GenBank/DDBJ whole genome shotgun (WGS) entry which is preliminary data.</text>
</comment>
<dbReference type="Proteomes" id="UP000669239">
    <property type="component" value="Unassembled WGS sequence"/>
</dbReference>
<evidence type="ECO:0008006" key="7">
    <source>
        <dbReference type="Google" id="ProtNLM"/>
    </source>
</evidence>
<evidence type="ECO:0000313" key="4">
    <source>
        <dbReference type="EMBL" id="NSJ47929.1"/>
    </source>
</evidence>
<dbReference type="EMBL" id="JAAITT010000004">
    <property type="protein sequence ID" value="NSJ47929.1"/>
    <property type="molecule type" value="Genomic_DNA"/>
</dbReference>
<evidence type="ECO:0000313" key="6">
    <source>
        <dbReference type="Proteomes" id="UP001299608"/>
    </source>
</evidence>
<reference evidence="4" key="2">
    <citation type="submission" date="2020-02" db="EMBL/GenBank/DDBJ databases">
        <authorList>
            <person name="Littmann E."/>
            <person name="Sorbara M."/>
        </authorList>
    </citation>
    <scope>NUCLEOTIDE SEQUENCE</scope>
    <source>
        <strain evidence="4">MSK.1.17</strain>
    </source>
</reference>
<name>A0AAW5BSB7_9FIRM</name>
<evidence type="ECO:0000256" key="1">
    <source>
        <dbReference type="SAM" id="MobiDB-lite"/>
    </source>
</evidence>
<evidence type="ECO:0000313" key="3">
    <source>
        <dbReference type="EMBL" id="MCG4746722.1"/>
    </source>
</evidence>
<dbReference type="EMBL" id="JAKNGE010000018">
    <property type="protein sequence ID" value="MCG4746722.1"/>
    <property type="molecule type" value="Genomic_DNA"/>
</dbReference>
<organism evidence="3 6">
    <name type="scientific">Enterocloster aldenensis</name>
    <dbReference type="NCBI Taxonomy" id="358742"/>
    <lineage>
        <taxon>Bacteria</taxon>
        <taxon>Bacillati</taxon>
        <taxon>Bacillota</taxon>
        <taxon>Clostridia</taxon>
        <taxon>Lachnospirales</taxon>
        <taxon>Lachnospiraceae</taxon>
        <taxon>Enterocloster</taxon>
    </lineage>
</organism>
<proteinExistence type="predicted"/>
<feature type="chain" id="PRO_5043296057" description="DUF4352 domain-containing protein" evidence="2">
    <location>
        <begin position="23"/>
        <end position="211"/>
    </location>
</feature>
<keyword evidence="5" id="KW-1185">Reference proteome</keyword>